<protein>
    <submittedName>
        <fullName evidence="2">Uncharacterized protein</fullName>
    </submittedName>
</protein>
<feature type="compositionally biased region" description="Basic residues" evidence="1">
    <location>
        <begin position="176"/>
        <end position="187"/>
    </location>
</feature>
<feature type="compositionally biased region" description="Polar residues" evidence="1">
    <location>
        <begin position="215"/>
        <end position="224"/>
    </location>
</feature>
<evidence type="ECO:0000256" key="1">
    <source>
        <dbReference type="SAM" id="MobiDB-lite"/>
    </source>
</evidence>
<reference evidence="2" key="2">
    <citation type="journal article" date="2015" name="Data Brief">
        <title>Shoot transcriptome of the giant reed, Arundo donax.</title>
        <authorList>
            <person name="Barrero R.A."/>
            <person name="Guerrero F.D."/>
            <person name="Moolhuijzen P."/>
            <person name="Goolsby J.A."/>
            <person name="Tidwell J."/>
            <person name="Bellgard S.E."/>
            <person name="Bellgard M.I."/>
        </authorList>
    </citation>
    <scope>NUCLEOTIDE SEQUENCE</scope>
    <source>
        <tissue evidence="2">Shoot tissue taken approximately 20 cm above the soil surface</tissue>
    </source>
</reference>
<feature type="region of interest" description="Disordered" evidence="1">
    <location>
        <begin position="169"/>
        <end position="224"/>
    </location>
</feature>
<dbReference type="AlphaFoldDB" id="A0A0A9CJ29"/>
<dbReference type="EMBL" id="GBRH01221586">
    <property type="protein sequence ID" value="JAD76309.1"/>
    <property type="molecule type" value="Transcribed_RNA"/>
</dbReference>
<sequence length="224" mass="24809">MTLGMATMTSMPEPASALRVSWSASNSFAFLMPLSLSSCTTILGDKGCVACVPQFIPSASAVGTPDHDDAAAIATSKTSHGRSAARFAIWFLPRADWNLTRSPPLLNSQQLTGARFIAPGFLVWEPRNWNPTTKASRFTAPKNGKLGIYDWTESRLIRVDGIAKSINWSSDSQKAAPRKPRWRRAKARHETRFPRTRSLWQEHGKEEDSRVNAGNPKSQISKRK</sequence>
<proteinExistence type="predicted"/>
<organism evidence="2">
    <name type="scientific">Arundo donax</name>
    <name type="common">Giant reed</name>
    <name type="synonym">Donax arundinaceus</name>
    <dbReference type="NCBI Taxonomy" id="35708"/>
    <lineage>
        <taxon>Eukaryota</taxon>
        <taxon>Viridiplantae</taxon>
        <taxon>Streptophyta</taxon>
        <taxon>Embryophyta</taxon>
        <taxon>Tracheophyta</taxon>
        <taxon>Spermatophyta</taxon>
        <taxon>Magnoliopsida</taxon>
        <taxon>Liliopsida</taxon>
        <taxon>Poales</taxon>
        <taxon>Poaceae</taxon>
        <taxon>PACMAD clade</taxon>
        <taxon>Arundinoideae</taxon>
        <taxon>Arundineae</taxon>
        <taxon>Arundo</taxon>
    </lineage>
</organism>
<reference evidence="2" key="1">
    <citation type="submission" date="2014-09" db="EMBL/GenBank/DDBJ databases">
        <authorList>
            <person name="Magalhaes I.L.F."/>
            <person name="Oliveira U."/>
            <person name="Santos F.R."/>
            <person name="Vidigal T.H.D.A."/>
            <person name="Brescovit A.D."/>
            <person name="Santos A.J."/>
        </authorList>
    </citation>
    <scope>NUCLEOTIDE SEQUENCE</scope>
    <source>
        <tissue evidence="2">Shoot tissue taken approximately 20 cm above the soil surface</tissue>
    </source>
</reference>
<accession>A0A0A9CJ29</accession>
<feature type="compositionally biased region" description="Basic and acidic residues" evidence="1">
    <location>
        <begin position="200"/>
        <end position="210"/>
    </location>
</feature>
<evidence type="ECO:0000313" key="2">
    <source>
        <dbReference type="EMBL" id="JAD76309.1"/>
    </source>
</evidence>
<name>A0A0A9CJ29_ARUDO</name>